<evidence type="ECO:0000256" key="13">
    <source>
        <dbReference type="ARBA" id="ARBA00048483"/>
    </source>
</evidence>
<dbReference type="GO" id="GO:0006879">
    <property type="term" value="P:intracellular iron ion homeostasis"/>
    <property type="evidence" value="ECO:0007669"/>
    <property type="project" value="TreeGrafter"/>
</dbReference>
<dbReference type="InterPro" id="IPR017927">
    <property type="entry name" value="FAD-bd_FR_type"/>
</dbReference>
<proteinExistence type="inferred from homology"/>
<dbReference type="EMBL" id="CP144056">
    <property type="protein sequence ID" value="WWD19270.1"/>
    <property type="molecule type" value="Genomic_DNA"/>
</dbReference>
<dbReference type="CDD" id="cd06186">
    <property type="entry name" value="NOX_Duox_like_FAD_NADP"/>
    <property type="match status" value="1"/>
</dbReference>
<evidence type="ECO:0000313" key="14">
    <source>
        <dbReference type="EMBL" id="WWD19270.1"/>
    </source>
</evidence>
<keyword evidence="12" id="KW-0325">Glycoprotein</keyword>
<dbReference type="InterPro" id="IPR013121">
    <property type="entry name" value="Fe_red_NAD-bd_6"/>
</dbReference>
<dbReference type="GO" id="GO:0005886">
    <property type="term" value="C:plasma membrane"/>
    <property type="evidence" value="ECO:0007669"/>
    <property type="project" value="UniProtKB-SubCell"/>
</dbReference>
<keyword evidence="8" id="KW-1133">Transmembrane helix</keyword>
<evidence type="ECO:0000256" key="6">
    <source>
        <dbReference type="ARBA" id="ARBA00022692"/>
    </source>
</evidence>
<dbReference type="RefSeq" id="XP_031863933.1">
    <property type="nucleotide sequence ID" value="XM_032001770.1"/>
</dbReference>
<keyword evidence="15" id="KW-1185">Reference proteome</keyword>
<sequence>MPLMGDASLARILYGPSAVLADFAAAPTISVIPTSSAAAVNMTQVVKQQKAQQLALDIEVRNIVMVASAGILVFCMMIALPRFLARLRASSPSSSSRAVGGGDLQDGWCLRRNKREDRSKNHDEKLYPFASHACPNQQLQPPPHVNPILSYLPFSSSALLYSPFARFPNIVRSYMTLPQLCIVALFTFLLAFTMVFKSDLSSATQSKGYGRNFERSGDIAVALIPVVIALGVRGNIVGLCVGKGYETLKIFHKIVGRFVFIAVVVHVVVYYCKAGFKFENMPMFIIWGYVALLGMVVIVVTSLPVIRNAYYGLFRVCHTLGIIALLLGLAFHRDECIPFCIAGVGIYAISLFCTLTKTRLATAKIEALVGADTTIVTIPSLRSGWRAGQHVRIRVPALGPLHGFEAHPFSIASSPDGEGMVLMCKRAGDWTERLYQHAHGSNTETGETGRKITIIIEGPYGGPGNMLIPSFSSVLLVAGGSGITSTLGHAHDLITRAPTGVVRARTVDLVWLVRTEDMAKPLMGTLLDLVNDAKQWESTCSERKAKGLAYMQATALRVHIYVTRCPISSPINLLSHIVPDLPRVDFEKGGNLLEGGGRFSRVWIDNEKEQHLWRESILPMPDNIPSFNVTEPSTGNAPTLSGISVHPLRPSFTGMLDELAHETILRQIKSVTRPSGICVIACGPNEMVQSVRESVRLFEGHKKREVGGIELEEERFGY</sequence>
<evidence type="ECO:0000256" key="9">
    <source>
        <dbReference type="ARBA" id="ARBA00023002"/>
    </source>
</evidence>
<comment type="subcellular location">
    <subcellularLocation>
        <location evidence="1">Cell membrane</location>
        <topology evidence="1">Multi-pass membrane protein</topology>
    </subcellularLocation>
</comment>
<keyword evidence="10" id="KW-0406">Ion transport</keyword>
<keyword evidence="9" id="KW-0560">Oxidoreductase</keyword>
<reference evidence="14" key="2">
    <citation type="submission" date="2024-01" db="EMBL/GenBank/DDBJ databases">
        <title>Comparative genomics of Cryptococcus and Kwoniella reveals pathogenesis evolution and contrasting modes of karyotype evolution via chromosome fusion or intercentromeric recombination.</title>
        <authorList>
            <person name="Coelho M.A."/>
            <person name="David-Palma M."/>
            <person name="Shea T."/>
            <person name="Bowers K."/>
            <person name="McGinley-Smith S."/>
            <person name="Mohammad A.W."/>
            <person name="Gnirke A."/>
            <person name="Yurkov A.M."/>
            <person name="Nowrousian M."/>
            <person name="Sun S."/>
            <person name="Cuomo C.A."/>
            <person name="Heitman J."/>
        </authorList>
    </citation>
    <scope>NUCLEOTIDE SEQUENCE</scope>
    <source>
        <strain evidence="14">CBS 12478</strain>
    </source>
</reference>
<reference evidence="14" key="1">
    <citation type="submission" date="2017-08" db="EMBL/GenBank/DDBJ databases">
        <authorList>
            <person name="Cuomo C."/>
            <person name="Billmyre B."/>
            <person name="Heitman J."/>
        </authorList>
    </citation>
    <scope>NUCLEOTIDE SEQUENCE</scope>
    <source>
        <strain evidence="14">CBS 12478</strain>
    </source>
</reference>
<dbReference type="SFLD" id="SFLDG01168">
    <property type="entry name" value="Ferric_reductase_subgroup_(FRE"/>
    <property type="match status" value="1"/>
</dbReference>
<dbReference type="InterPro" id="IPR013130">
    <property type="entry name" value="Fe3_Rdtase_TM_dom"/>
</dbReference>
<dbReference type="Pfam" id="PF01794">
    <property type="entry name" value="Ferric_reduct"/>
    <property type="match status" value="1"/>
</dbReference>
<dbReference type="Gene3D" id="3.40.50.80">
    <property type="entry name" value="Nucleotide-binding domain of ferredoxin-NADP reductase (FNR) module"/>
    <property type="match status" value="1"/>
</dbReference>
<dbReference type="PANTHER" id="PTHR32361:SF9">
    <property type="entry name" value="FERRIC REDUCTASE TRANSMEMBRANE COMPONENT 3-RELATED"/>
    <property type="match status" value="1"/>
</dbReference>
<dbReference type="SUPFAM" id="SSF52343">
    <property type="entry name" value="Ferredoxin reductase-like, C-terminal NADP-linked domain"/>
    <property type="match status" value="1"/>
</dbReference>
<dbReference type="SFLD" id="SFLDS00052">
    <property type="entry name" value="Ferric_Reductase_Domain"/>
    <property type="match status" value="1"/>
</dbReference>
<organism evidence="14 15">
    <name type="scientific">Kwoniella shandongensis</name>
    <dbReference type="NCBI Taxonomy" id="1734106"/>
    <lineage>
        <taxon>Eukaryota</taxon>
        <taxon>Fungi</taxon>
        <taxon>Dikarya</taxon>
        <taxon>Basidiomycota</taxon>
        <taxon>Agaricomycotina</taxon>
        <taxon>Tremellomycetes</taxon>
        <taxon>Tremellales</taxon>
        <taxon>Cryptococcaceae</taxon>
        <taxon>Kwoniella</taxon>
    </lineage>
</organism>
<gene>
    <name evidence="14" type="ORF">CI109_103728</name>
</gene>
<dbReference type="AlphaFoldDB" id="A0A5M6CC65"/>
<dbReference type="GeneID" id="43585878"/>
<dbReference type="KEGG" id="ksn:43585878"/>
<dbReference type="Pfam" id="PF08030">
    <property type="entry name" value="NAD_binding_6"/>
    <property type="match status" value="1"/>
</dbReference>
<evidence type="ECO:0000256" key="7">
    <source>
        <dbReference type="ARBA" id="ARBA00022982"/>
    </source>
</evidence>
<keyword evidence="7" id="KW-0249">Electron transport</keyword>
<evidence type="ECO:0000313" key="15">
    <source>
        <dbReference type="Proteomes" id="UP000322225"/>
    </source>
</evidence>
<evidence type="ECO:0000256" key="2">
    <source>
        <dbReference type="ARBA" id="ARBA00006278"/>
    </source>
</evidence>
<comment type="similarity">
    <text evidence="2">Belongs to the ferric reductase (FRE) family.</text>
</comment>
<dbReference type="PROSITE" id="PS51384">
    <property type="entry name" value="FAD_FR"/>
    <property type="match status" value="1"/>
</dbReference>
<evidence type="ECO:0000256" key="10">
    <source>
        <dbReference type="ARBA" id="ARBA00023065"/>
    </source>
</evidence>
<keyword evidence="5" id="KW-1003">Cell membrane</keyword>
<evidence type="ECO:0000256" key="5">
    <source>
        <dbReference type="ARBA" id="ARBA00022475"/>
    </source>
</evidence>
<protein>
    <recommendedName>
        <fullName evidence="3">ferric-chelate reductase (NADPH)</fullName>
        <ecNumber evidence="3">1.16.1.9</ecNumber>
    </recommendedName>
</protein>
<dbReference type="Proteomes" id="UP000322225">
    <property type="component" value="Chromosome 6"/>
</dbReference>
<dbReference type="GO" id="GO:0015677">
    <property type="term" value="P:copper ion import"/>
    <property type="evidence" value="ECO:0007669"/>
    <property type="project" value="TreeGrafter"/>
</dbReference>
<accession>A0A5M6CC65</accession>
<dbReference type="GO" id="GO:0006826">
    <property type="term" value="P:iron ion transport"/>
    <property type="evidence" value="ECO:0007669"/>
    <property type="project" value="UniProtKB-ARBA"/>
</dbReference>
<evidence type="ECO:0000256" key="11">
    <source>
        <dbReference type="ARBA" id="ARBA00023136"/>
    </source>
</evidence>
<evidence type="ECO:0000256" key="12">
    <source>
        <dbReference type="ARBA" id="ARBA00023180"/>
    </source>
</evidence>
<dbReference type="SUPFAM" id="SSF63380">
    <property type="entry name" value="Riboflavin synthase domain-like"/>
    <property type="match status" value="1"/>
</dbReference>
<evidence type="ECO:0000256" key="1">
    <source>
        <dbReference type="ARBA" id="ARBA00004651"/>
    </source>
</evidence>
<name>A0A5M6CC65_9TREE</name>
<dbReference type="InterPro" id="IPR051410">
    <property type="entry name" value="Ferric/Cupric_Reductase"/>
</dbReference>
<evidence type="ECO:0000256" key="8">
    <source>
        <dbReference type="ARBA" id="ARBA00022989"/>
    </source>
</evidence>
<keyword evidence="11" id="KW-0472">Membrane</keyword>
<evidence type="ECO:0000256" key="3">
    <source>
        <dbReference type="ARBA" id="ARBA00012668"/>
    </source>
</evidence>
<dbReference type="GO" id="GO:0052851">
    <property type="term" value="F:ferric-chelate reductase (NADPH) activity"/>
    <property type="evidence" value="ECO:0007669"/>
    <property type="project" value="UniProtKB-EC"/>
</dbReference>
<dbReference type="OrthoDB" id="17725at2759"/>
<dbReference type="EC" id="1.16.1.9" evidence="3"/>
<dbReference type="InterPro" id="IPR039261">
    <property type="entry name" value="FNR_nucleotide-bd"/>
</dbReference>
<keyword evidence="4" id="KW-0813">Transport</keyword>
<dbReference type="InterPro" id="IPR013112">
    <property type="entry name" value="FAD-bd_8"/>
</dbReference>
<comment type="catalytic activity">
    <reaction evidence="13">
        <text>2 a Fe(II)-siderophore + NADP(+) + H(+) = 2 a Fe(III)-siderophore + NADPH</text>
        <dbReference type="Rhea" id="RHEA:28795"/>
        <dbReference type="Rhea" id="RHEA-COMP:11342"/>
        <dbReference type="Rhea" id="RHEA-COMP:11344"/>
        <dbReference type="ChEBI" id="CHEBI:15378"/>
        <dbReference type="ChEBI" id="CHEBI:29033"/>
        <dbReference type="ChEBI" id="CHEBI:29034"/>
        <dbReference type="ChEBI" id="CHEBI:57783"/>
        <dbReference type="ChEBI" id="CHEBI:58349"/>
        <dbReference type="EC" id="1.16.1.9"/>
    </reaction>
</comment>
<evidence type="ECO:0000256" key="4">
    <source>
        <dbReference type="ARBA" id="ARBA00022448"/>
    </source>
</evidence>
<keyword evidence="6" id="KW-0812">Transmembrane</keyword>
<dbReference type="Pfam" id="PF08022">
    <property type="entry name" value="FAD_binding_8"/>
    <property type="match status" value="1"/>
</dbReference>
<dbReference type="InterPro" id="IPR017938">
    <property type="entry name" value="Riboflavin_synthase-like_b-brl"/>
</dbReference>
<dbReference type="PANTHER" id="PTHR32361">
    <property type="entry name" value="FERRIC/CUPRIC REDUCTASE TRANSMEMBRANE COMPONENT"/>
    <property type="match status" value="1"/>
</dbReference>